<dbReference type="SUPFAM" id="SSF103473">
    <property type="entry name" value="MFS general substrate transporter"/>
    <property type="match status" value="1"/>
</dbReference>
<dbReference type="NCBIfam" id="TIGR00711">
    <property type="entry name" value="efflux_EmrB"/>
    <property type="match status" value="1"/>
</dbReference>
<comment type="subcellular location">
    <subcellularLocation>
        <location evidence="1">Cell membrane</location>
        <topology evidence="1">Multi-pass membrane protein</topology>
    </subcellularLocation>
</comment>
<evidence type="ECO:0000313" key="10">
    <source>
        <dbReference type="EMBL" id="SHE75451.1"/>
    </source>
</evidence>
<feature type="transmembrane region" description="Helical" evidence="8">
    <location>
        <begin position="329"/>
        <end position="345"/>
    </location>
</feature>
<feature type="transmembrane region" description="Helical" evidence="8">
    <location>
        <begin position="263"/>
        <end position="287"/>
    </location>
</feature>
<accession>A0A1M4W2F9</accession>
<gene>
    <name evidence="10" type="ORF">SAMN02746064_01144</name>
</gene>
<feature type="transmembrane region" description="Helical" evidence="8">
    <location>
        <begin position="164"/>
        <end position="185"/>
    </location>
</feature>
<evidence type="ECO:0000259" key="9">
    <source>
        <dbReference type="PROSITE" id="PS50850"/>
    </source>
</evidence>
<feature type="transmembrane region" description="Helical" evidence="8">
    <location>
        <begin position="197"/>
        <end position="217"/>
    </location>
</feature>
<dbReference type="PANTHER" id="PTHR42718:SF9">
    <property type="entry name" value="MAJOR FACILITATOR SUPERFAMILY MULTIDRUG TRANSPORTER MFSC"/>
    <property type="match status" value="1"/>
</dbReference>
<evidence type="ECO:0000256" key="2">
    <source>
        <dbReference type="ARBA" id="ARBA00008537"/>
    </source>
</evidence>
<dbReference type="RefSeq" id="WP_073270126.1">
    <property type="nucleotide sequence ID" value="NZ_FQTU01000006.1"/>
</dbReference>
<keyword evidence="3" id="KW-0813">Transport</keyword>
<dbReference type="STRING" id="1120975.SAMN02746064_01144"/>
<dbReference type="Proteomes" id="UP000184251">
    <property type="component" value="Unassembled WGS sequence"/>
</dbReference>
<evidence type="ECO:0000256" key="1">
    <source>
        <dbReference type="ARBA" id="ARBA00004651"/>
    </source>
</evidence>
<feature type="transmembrane region" description="Helical" evidence="8">
    <location>
        <begin position="299"/>
        <end position="317"/>
    </location>
</feature>
<evidence type="ECO:0000313" key="11">
    <source>
        <dbReference type="Proteomes" id="UP000184251"/>
    </source>
</evidence>
<evidence type="ECO:0000256" key="8">
    <source>
        <dbReference type="SAM" id="Phobius"/>
    </source>
</evidence>
<evidence type="ECO:0000256" key="4">
    <source>
        <dbReference type="ARBA" id="ARBA00022475"/>
    </source>
</evidence>
<feature type="transmembrane region" description="Helical" evidence="8">
    <location>
        <begin position="439"/>
        <end position="462"/>
    </location>
</feature>
<evidence type="ECO:0000256" key="7">
    <source>
        <dbReference type="ARBA" id="ARBA00023136"/>
    </source>
</evidence>
<sequence length="486" mass="52801">MDKSEKYAPLMSVVFLGAFLAALGSTTISIAIPVLTQEFDASLDLVKWTMSGFMLAMGTVAPLTGYLGEKLSYRRLYILTLICLLVVSVLIVFSWDIYSLIIFRVLQGIFSGILAPASVALIYQMLEPKRQANALSTWTLAAMLAPAIGPTLGGWLISYFSWQSIFVINIPTGAIALVLAFKHLPHEQVSRDKSFDLAGFITSIAGTLPLLIAFSSISQWGIISAKFMSFILIGILFLAVFFYRESKIEAPMLDVNLFKNKVFTISIIISCVISISIYAGAILIPVFLQTVQELSPVDAGMILFPSSLIMALSMPFVGKAYDRVDPYKLIVAGALVIALGTWQMGRLSLETSKMYVTFWMTVRNLGISLSAMPAMNLGMQVVPAMLSGHASAINNWTRQAVGAFALGIFGSMLTSRTLANMESVIVEGGEAVVAYSQATVLSINEINIIATLLMVLGLPLAFMMKKGLSSNKETRSEEGKEARNII</sequence>
<name>A0A1M4W2F9_9FIRM</name>
<dbReference type="PROSITE" id="PS50850">
    <property type="entry name" value="MFS"/>
    <property type="match status" value="1"/>
</dbReference>
<comment type="similarity">
    <text evidence="2">Belongs to the major facilitator superfamily. EmrB family.</text>
</comment>
<feature type="transmembrane region" description="Helical" evidence="8">
    <location>
        <begin position="223"/>
        <end position="243"/>
    </location>
</feature>
<dbReference type="InterPro" id="IPR004638">
    <property type="entry name" value="EmrB-like"/>
</dbReference>
<organism evidence="10 11">
    <name type="scientific">Alkalibacter saccharofermentans DSM 14828</name>
    <dbReference type="NCBI Taxonomy" id="1120975"/>
    <lineage>
        <taxon>Bacteria</taxon>
        <taxon>Bacillati</taxon>
        <taxon>Bacillota</taxon>
        <taxon>Clostridia</taxon>
        <taxon>Eubacteriales</taxon>
        <taxon>Eubacteriaceae</taxon>
        <taxon>Alkalibacter</taxon>
    </lineage>
</organism>
<keyword evidence="7 8" id="KW-0472">Membrane</keyword>
<keyword evidence="4" id="KW-1003">Cell membrane</keyword>
<dbReference type="InterPro" id="IPR011701">
    <property type="entry name" value="MFS"/>
</dbReference>
<evidence type="ECO:0000256" key="3">
    <source>
        <dbReference type="ARBA" id="ARBA00022448"/>
    </source>
</evidence>
<reference evidence="10 11" key="1">
    <citation type="submission" date="2016-11" db="EMBL/GenBank/DDBJ databases">
        <authorList>
            <person name="Jaros S."/>
            <person name="Januszkiewicz K."/>
            <person name="Wedrychowicz H."/>
        </authorList>
    </citation>
    <scope>NUCLEOTIDE SEQUENCE [LARGE SCALE GENOMIC DNA]</scope>
    <source>
        <strain evidence="10 11">DSM 14828</strain>
    </source>
</reference>
<dbReference type="EMBL" id="FQTU01000006">
    <property type="protein sequence ID" value="SHE75451.1"/>
    <property type="molecule type" value="Genomic_DNA"/>
</dbReference>
<dbReference type="InterPro" id="IPR036259">
    <property type="entry name" value="MFS_trans_sf"/>
</dbReference>
<feature type="transmembrane region" description="Helical" evidence="8">
    <location>
        <begin position="101"/>
        <end position="123"/>
    </location>
</feature>
<dbReference type="InterPro" id="IPR020846">
    <property type="entry name" value="MFS_dom"/>
</dbReference>
<dbReference type="Gene3D" id="1.20.1720.10">
    <property type="entry name" value="Multidrug resistance protein D"/>
    <property type="match status" value="1"/>
</dbReference>
<proteinExistence type="inferred from homology"/>
<dbReference type="OrthoDB" id="9803985at2"/>
<keyword evidence="11" id="KW-1185">Reference proteome</keyword>
<dbReference type="PANTHER" id="PTHR42718">
    <property type="entry name" value="MAJOR FACILITATOR SUPERFAMILY MULTIDRUG TRANSPORTER MFSC"/>
    <property type="match status" value="1"/>
</dbReference>
<feature type="transmembrane region" description="Helical" evidence="8">
    <location>
        <begin position="45"/>
        <end position="64"/>
    </location>
</feature>
<evidence type="ECO:0000256" key="6">
    <source>
        <dbReference type="ARBA" id="ARBA00022989"/>
    </source>
</evidence>
<dbReference type="Gene3D" id="1.20.1250.20">
    <property type="entry name" value="MFS general substrate transporter like domains"/>
    <property type="match status" value="1"/>
</dbReference>
<dbReference type="GO" id="GO:0022857">
    <property type="term" value="F:transmembrane transporter activity"/>
    <property type="evidence" value="ECO:0007669"/>
    <property type="project" value="InterPro"/>
</dbReference>
<feature type="transmembrane region" description="Helical" evidence="8">
    <location>
        <begin position="400"/>
        <end position="419"/>
    </location>
</feature>
<dbReference type="AlphaFoldDB" id="A0A1M4W2F9"/>
<dbReference type="GO" id="GO:0005886">
    <property type="term" value="C:plasma membrane"/>
    <property type="evidence" value="ECO:0007669"/>
    <property type="project" value="UniProtKB-SubCell"/>
</dbReference>
<keyword evidence="5 8" id="KW-0812">Transmembrane</keyword>
<dbReference type="Pfam" id="PF07690">
    <property type="entry name" value="MFS_1"/>
    <property type="match status" value="1"/>
</dbReference>
<feature type="transmembrane region" description="Helical" evidence="8">
    <location>
        <begin position="135"/>
        <end position="158"/>
    </location>
</feature>
<feature type="domain" description="Major facilitator superfamily (MFS) profile" evidence="9">
    <location>
        <begin position="10"/>
        <end position="469"/>
    </location>
</feature>
<protein>
    <submittedName>
        <fullName evidence="10">Drug resistance transporter, EmrB/QacA subfamily</fullName>
    </submittedName>
</protein>
<feature type="transmembrane region" description="Helical" evidence="8">
    <location>
        <begin position="76"/>
        <end position="95"/>
    </location>
</feature>
<keyword evidence="6 8" id="KW-1133">Transmembrane helix</keyword>
<feature type="transmembrane region" description="Helical" evidence="8">
    <location>
        <begin position="365"/>
        <end position="388"/>
    </location>
</feature>
<evidence type="ECO:0000256" key="5">
    <source>
        <dbReference type="ARBA" id="ARBA00022692"/>
    </source>
</evidence>